<protein>
    <recommendedName>
        <fullName evidence="1">F-box domain-containing protein</fullName>
    </recommendedName>
</protein>
<name>A0A9R0XUY6_TRITD</name>
<dbReference type="InterPro" id="IPR032675">
    <property type="entry name" value="LRR_dom_sf"/>
</dbReference>
<organism evidence="2 3">
    <name type="scientific">Triticum turgidum subsp. durum</name>
    <name type="common">Durum wheat</name>
    <name type="synonym">Triticum durum</name>
    <dbReference type="NCBI Taxonomy" id="4567"/>
    <lineage>
        <taxon>Eukaryota</taxon>
        <taxon>Viridiplantae</taxon>
        <taxon>Streptophyta</taxon>
        <taxon>Embryophyta</taxon>
        <taxon>Tracheophyta</taxon>
        <taxon>Spermatophyta</taxon>
        <taxon>Magnoliopsida</taxon>
        <taxon>Liliopsida</taxon>
        <taxon>Poales</taxon>
        <taxon>Poaceae</taxon>
        <taxon>BOP clade</taxon>
        <taxon>Pooideae</taxon>
        <taxon>Triticodae</taxon>
        <taxon>Triticeae</taxon>
        <taxon>Triticinae</taxon>
        <taxon>Triticum</taxon>
    </lineage>
</organism>
<accession>A0A9R0XUY6</accession>
<dbReference type="PANTHER" id="PTHR38926:SF43">
    <property type="entry name" value="F-BOX DOMAIN-CONTAINING PROTEIN"/>
    <property type="match status" value="1"/>
</dbReference>
<feature type="domain" description="F-box" evidence="1">
    <location>
        <begin position="34"/>
        <end position="78"/>
    </location>
</feature>
<dbReference type="Gene3D" id="1.20.1280.50">
    <property type="match status" value="1"/>
</dbReference>
<dbReference type="SUPFAM" id="SSF52047">
    <property type="entry name" value="RNI-like"/>
    <property type="match status" value="1"/>
</dbReference>
<sequence length="271" mass="31597">MAIAMPPLPRASQRIRYSKKKGAPPERDWAELRPDLISLILHRLDQAELLVGGVAGVCRSWRRAAREQPELWPRVDLREGLWYVPPFRPKISIESMVRKALRLGAGQTEAFLSDGVDNHTLLLLAQRVASLVARMHKLRSLHLVRLKLDNEELGTILDNCHDLEYLDMRECSLVDMDNMDDSPRVKLAQINMDNHEYSSDQQVDYEYKIRSIHYELNYRELRDGSLSYYPDYNDSYEEYCYYIGSGDGIDDADLEQYEKILDVKIMRRYLS</sequence>
<dbReference type="SUPFAM" id="SSF81383">
    <property type="entry name" value="F-box domain"/>
    <property type="match status" value="1"/>
</dbReference>
<dbReference type="InterPro" id="IPR036047">
    <property type="entry name" value="F-box-like_dom_sf"/>
</dbReference>
<dbReference type="Gene3D" id="3.80.10.10">
    <property type="entry name" value="Ribonuclease Inhibitor"/>
    <property type="match status" value="1"/>
</dbReference>
<evidence type="ECO:0000313" key="2">
    <source>
        <dbReference type="EMBL" id="VAI43010.1"/>
    </source>
</evidence>
<evidence type="ECO:0000259" key="1">
    <source>
        <dbReference type="Pfam" id="PF12937"/>
    </source>
</evidence>
<dbReference type="EMBL" id="LT934121">
    <property type="protein sequence ID" value="VAI43010.1"/>
    <property type="molecule type" value="Genomic_DNA"/>
</dbReference>
<dbReference type="PANTHER" id="PTHR38926">
    <property type="entry name" value="F-BOX DOMAIN CONTAINING PROTEIN, EXPRESSED"/>
    <property type="match status" value="1"/>
</dbReference>
<reference evidence="2 3" key="1">
    <citation type="submission" date="2017-09" db="EMBL/GenBank/DDBJ databases">
        <authorList>
            <consortium name="International Durum Wheat Genome Sequencing Consortium (IDWGSC)"/>
            <person name="Milanesi L."/>
        </authorList>
    </citation>
    <scope>NUCLEOTIDE SEQUENCE [LARGE SCALE GENOMIC DNA]</scope>
    <source>
        <strain evidence="3">cv. Svevo</strain>
    </source>
</reference>
<dbReference type="Pfam" id="PF12937">
    <property type="entry name" value="F-box-like"/>
    <property type="match status" value="1"/>
</dbReference>
<proteinExistence type="predicted"/>
<gene>
    <name evidence="2" type="ORF">TRITD_6Av1G023670</name>
</gene>
<dbReference type="InterPro" id="IPR001810">
    <property type="entry name" value="F-box_dom"/>
</dbReference>
<keyword evidence="3" id="KW-1185">Reference proteome</keyword>
<dbReference type="AlphaFoldDB" id="A0A9R0XUY6"/>
<dbReference type="Proteomes" id="UP000324705">
    <property type="component" value="Chromosome 6A"/>
</dbReference>
<evidence type="ECO:0000313" key="3">
    <source>
        <dbReference type="Proteomes" id="UP000324705"/>
    </source>
</evidence>
<dbReference type="Gramene" id="TRITD6Av1G023670.2">
    <property type="protein sequence ID" value="TRITD6Av1G023670.2"/>
    <property type="gene ID" value="TRITD6Av1G023670"/>
</dbReference>